<name>A0A7D4QY92_9SPHI</name>
<dbReference type="InterPro" id="IPR025684">
    <property type="entry name" value="SprA_N_dom"/>
</dbReference>
<sequence length="2302" mass="259760">MMSRRGYFDADPPGLVTTIEYNVATNQYVLIQKLGNMMYRPPRYLTFEEYMALQQSINRRNYFQQLSDNYAYQSQQPGFIPQIQVRSRTFEQIFGSNTIDIRPQGTAEMIFAGQINSNQNPLFNTNQRKQFNFNFDQRIQMNVVGNIGDKLKISTNYNTDAQYQFDNQIKLDYTGHPDEIIQKIEAGTVSMPLPTTLITGTQALFGVKTKLKFGNLDVTSIFSQQRSQAKNITITNGTQSNEFRLTPVDYDANKHYFLAQYFRDNYNRALANLPIISSNVTITKIEVWTTNRTGNTTDSRDVIGFIDLGENKPYNTTLVQGGAGFSALPAAFTGPGFTQRSNSLLNNLPANARLTNANDIVQYFASSGATDNYAKLTYARKLTDREFTLNPQLGYISLNYPLNNDEVLTVAYRYTYNGQEYQVGEFSTDVAVDPANPRVLYTKLLKNEILKTNLPTWKLMMKNIYSLGGSQLSPTNFKLQISRLDEKSSIEKYIMDEGQNTKSKLWLQLTDVDNLNQQKDKQPDGYFDFVEGITVNSQNGQIIFPVIEPFGSDLAKQFVTPAEQALVSRYVYQPMYDSTKTIAQQLFPQLNRYVIKGTYTAQRGSEYQVGQGNIPQGSVVVTAGSITLQEGVDYTMDYSSGRISILNQALLQSGQPINIKIENNELFGIQQKSLYGSRFDYRVNKNLALGATIMHLSEQPITQKETVGDESISNTIWGFDGNYSAQSRFLTRMVDKLPFISTKAPSSINISGEFAKLNPGTPGALNFAGSKKGTSYLDDFENSRSVIDIKSAVNWQISGTPQLFPEAKNFDNLSYGFNRARLAFYNIDPIFYNLSGSSAPALNNSRTELSNHYVRQVLEQEVFPYKQSVTGQALILPTLDLAFYPTIRGPYNFTATGINNDGTLQNPKLRWGGIFRKLETNDFESLNVQFIEFWMMDPFMYKPASQGGDLYFNLGNISEDILYDGRKSLENGLPVDGDLSKVDETNWGRVPKLQPVINAFDSNPTARLLQDVGLDGLSDADERKKFATVIQLIKAQLNPTAAAAFDNDPASDDYQYYQGPALDDAHAGILARYSRYNGLEGNSKTAEQSKAELGLSTSASTSLPDGEDINRDNNMSQADEYYQYKVSVRPQDLVIGQNYITDKVTAQVKLQNGSTASVNWYQFRIPIANYTAKYGNIQDFKSIRFIRMFTTNFADTAVMRFATLQLVRGEWRNYNAENNSTKVIADPALVNPPLDNSTLDVGTVNIEENGTRSPIPYVLPPGIDRQRDYNNLRTDTRLNEQSLSLNVKNLRDGYSRAAFKTFNNDLRSYKRLQMFIHAEGDQLQTNDLNAFIRLGVDYQDNYYEYEVPLQVTRPGTGDPSSIWPDANSIDLELDLLTKAKLARNVAKLNGQAWPLTVPFTISDGKNKITIKGQPDLSRLRAIMLGVRNPLKTSASIGDDGLDKTAIVWFNELRLTDFDQRGGWAAIGRFNAKLADFADVTMLGSKSTIGFGSIDQRLSERSRSDNESYDVSTSMELGKFFPDRKGIHIPMYFSISTQSAMPQYDPGMPDVELKTTLANAINQHIRDSIKNAAIDYTIRKSINFTNIHKNRTDPGKRAHIWDVENLNLSYAFTDYEHHDFNTQSELQKTYKASFAYNYTNQPVYYTPLSKIKSNMLALLRDFNYSLLPSRLSFQISFDRFYSENTIRNNDPNNYIPIPTSFNKNFNITRVYGITWNLSKSLKMDIDATNLSVVDEPAGRINGLKRDTLWENLKKLGRTVNYNHTLDFNYTTPLNKIPGLDWTNLLATYTTSFYWQSAPAFAINSPTYNVGNTINNQRTIKLNPTLNFNGLYNKFRGLRNMASKPDEQNALKKTLLGLLTSIKSVNGSYTRSEGTTLPGYLPQSNLFGQDLDYSAPGIGFLLGSQADIRPKALANGWLSRDTLQNQPYTTTLNEVIDLKGSLEPFKDLYIDLIFKRQQEKDFQTNYKYLASTNSFQDLSPITSGNYSISYLSIATAFAKPYGIDNKSGVFQQFLDDRKVISQRQGRQNANSLGADATTGYYDGYGANSQDVLVPAFLAAYSGKDPNKVSLNNFPSIPIPNWNLRYNGLSRLPLFSDIFDGLEITHGYRSTFAVSSYSSLLRYQEQRGSSFNRDASNNFLPRYQFTQVTLLENFVPLIGVNARFKNGVTSNVEFRKSRALSLSLLNSQLAQQNENILTLMMGYTTTHFRFPFGWFSNVKLDNNMKFQLEAALRDNKTLIYRADLQSAEISSGQQNITMRPSVDYAINQRFNMTIFYDSNITKPYTSQTFNTSVTNFGVNLKLILQ</sequence>
<evidence type="ECO:0000313" key="4">
    <source>
        <dbReference type="Proteomes" id="UP000505355"/>
    </source>
</evidence>
<feature type="domain" description="Gliding motility protein SprA N-terminal" evidence="2">
    <location>
        <begin position="19"/>
        <end position="300"/>
    </location>
</feature>
<feature type="domain" description="Gliding motility protein SprA N-terminal" evidence="2">
    <location>
        <begin position="1031"/>
        <end position="1556"/>
    </location>
</feature>
<evidence type="ECO:0000313" key="3">
    <source>
        <dbReference type="EMBL" id="QKJ33029.1"/>
    </source>
</evidence>
<dbReference type="InterPro" id="IPR026377">
    <property type="entry name" value="Cell_surface_SprA"/>
</dbReference>
<dbReference type="KEGG" id="mmab:HQ865_00370"/>
<feature type="region of interest" description="Disordered" evidence="1">
    <location>
        <begin position="1084"/>
        <end position="1114"/>
    </location>
</feature>
<dbReference type="NCBIfam" id="TIGR04189">
    <property type="entry name" value="surface_SprA"/>
    <property type="match status" value="1"/>
</dbReference>
<evidence type="ECO:0000259" key="2">
    <source>
        <dbReference type="Pfam" id="PF14349"/>
    </source>
</evidence>
<dbReference type="Proteomes" id="UP000505355">
    <property type="component" value="Chromosome"/>
</dbReference>
<reference evidence="3 4" key="1">
    <citation type="submission" date="2020-05" db="EMBL/GenBank/DDBJ databases">
        <title>Mucilaginibacter mali sp. nov.</title>
        <authorList>
            <person name="Kim H.S."/>
            <person name="Lee K.C."/>
            <person name="Suh M.K."/>
            <person name="Kim J.-S."/>
            <person name="Han K.-I."/>
            <person name="Eom M.K."/>
            <person name="Shin Y.K."/>
            <person name="Lee J.-S."/>
        </authorList>
    </citation>
    <scope>NUCLEOTIDE SEQUENCE [LARGE SCALE GENOMIC DNA]</scope>
    <source>
        <strain evidence="3 4">G2-14</strain>
    </source>
</reference>
<evidence type="ECO:0000256" key="1">
    <source>
        <dbReference type="SAM" id="MobiDB-lite"/>
    </source>
</evidence>
<accession>A0A7D4QY92</accession>
<protein>
    <submittedName>
        <fullName evidence="3">Cell surface protein SprA</fullName>
    </submittedName>
</protein>
<dbReference type="Pfam" id="PF14349">
    <property type="entry name" value="SprA_N"/>
    <property type="match status" value="2"/>
</dbReference>
<keyword evidence="4" id="KW-1185">Reference proteome</keyword>
<organism evidence="3 4">
    <name type="scientific">Mucilaginibacter mali</name>
    <dbReference type="NCBI Taxonomy" id="2740462"/>
    <lineage>
        <taxon>Bacteria</taxon>
        <taxon>Pseudomonadati</taxon>
        <taxon>Bacteroidota</taxon>
        <taxon>Sphingobacteriia</taxon>
        <taxon>Sphingobacteriales</taxon>
        <taxon>Sphingobacteriaceae</taxon>
        <taxon>Mucilaginibacter</taxon>
    </lineage>
</organism>
<dbReference type="EMBL" id="CP054139">
    <property type="protein sequence ID" value="QKJ33029.1"/>
    <property type="molecule type" value="Genomic_DNA"/>
</dbReference>
<proteinExistence type="predicted"/>
<gene>
    <name evidence="3" type="primary">sprA</name>
    <name evidence="3" type="ORF">HQ865_00370</name>
</gene>